<gene>
    <name evidence="4" type="primary">cutM_1</name>
    <name evidence="4" type="ORF">H0A61_00456</name>
</gene>
<dbReference type="InterPro" id="IPR036318">
    <property type="entry name" value="FAD-bd_PCMH-like_sf"/>
</dbReference>
<dbReference type="KEGG" id="kme:H0A61_00456"/>
<feature type="domain" description="FAD-binding PCMH-type" evidence="3">
    <location>
        <begin position="1"/>
        <end position="173"/>
    </location>
</feature>
<dbReference type="SMART" id="SM01092">
    <property type="entry name" value="CO_deh_flav_C"/>
    <property type="match status" value="1"/>
</dbReference>
<protein>
    <submittedName>
        <fullName evidence="4">Carbon monoxide dehydrogenase medium chain</fullName>
        <ecNumber evidence="4">1.2.5.3</ecNumber>
    </submittedName>
</protein>
<dbReference type="GO" id="GO:0071949">
    <property type="term" value="F:FAD binding"/>
    <property type="evidence" value="ECO:0007669"/>
    <property type="project" value="InterPro"/>
</dbReference>
<dbReference type="EMBL" id="CP059066">
    <property type="protein sequence ID" value="QSQ08136.1"/>
    <property type="molecule type" value="Genomic_DNA"/>
</dbReference>
<dbReference type="InterPro" id="IPR016169">
    <property type="entry name" value="FAD-bd_PCMH_sub2"/>
</dbReference>
<dbReference type="EC" id="1.2.5.3" evidence="4"/>
<dbReference type="Proteomes" id="UP000662904">
    <property type="component" value="Chromosome"/>
</dbReference>
<dbReference type="RefSeq" id="WP_206708369.1">
    <property type="nucleotide sequence ID" value="NZ_CP059066.1"/>
</dbReference>
<dbReference type="PANTHER" id="PTHR42659">
    <property type="entry name" value="XANTHINE DEHYDROGENASE SUBUNIT C-RELATED"/>
    <property type="match status" value="1"/>
</dbReference>
<accession>A0A8A0RLN8</accession>
<dbReference type="GO" id="GO:0008805">
    <property type="term" value="F:carbon-monoxide oxygenase activity"/>
    <property type="evidence" value="ECO:0007669"/>
    <property type="project" value="UniProtKB-EC"/>
</dbReference>
<evidence type="ECO:0000256" key="2">
    <source>
        <dbReference type="ARBA" id="ARBA00023002"/>
    </source>
</evidence>
<dbReference type="InterPro" id="IPR051312">
    <property type="entry name" value="Diverse_Substr_Oxidored"/>
</dbReference>
<dbReference type="InterPro" id="IPR005107">
    <property type="entry name" value="CO_DH_flav_C"/>
</dbReference>
<dbReference type="InterPro" id="IPR002346">
    <property type="entry name" value="Mopterin_DH_FAD-bd"/>
</dbReference>
<dbReference type="InterPro" id="IPR036683">
    <property type="entry name" value="CO_DH_flav_C_dom_sf"/>
</dbReference>
<keyword evidence="5" id="KW-1185">Reference proteome</keyword>
<dbReference type="AlphaFoldDB" id="A0A8A0RLN8"/>
<organism evidence="4 5">
    <name type="scientific">Koleobacter methoxysyntrophicus</name>
    <dbReference type="NCBI Taxonomy" id="2751313"/>
    <lineage>
        <taxon>Bacteria</taxon>
        <taxon>Bacillati</taxon>
        <taxon>Bacillota</taxon>
        <taxon>Clostridia</taxon>
        <taxon>Koleobacterales</taxon>
        <taxon>Koleobacteraceae</taxon>
        <taxon>Koleobacter</taxon>
    </lineage>
</organism>
<dbReference type="SUPFAM" id="SSF55447">
    <property type="entry name" value="CO dehydrogenase flavoprotein C-terminal domain-like"/>
    <property type="match status" value="1"/>
</dbReference>
<dbReference type="PROSITE" id="PS51387">
    <property type="entry name" value="FAD_PCMH"/>
    <property type="match status" value="1"/>
</dbReference>
<keyword evidence="2 4" id="KW-0560">Oxidoreductase</keyword>
<dbReference type="Gene3D" id="3.30.465.10">
    <property type="match status" value="1"/>
</dbReference>
<evidence type="ECO:0000259" key="3">
    <source>
        <dbReference type="PROSITE" id="PS51387"/>
    </source>
</evidence>
<dbReference type="SUPFAM" id="SSF56176">
    <property type="entry name" value="FAD-binding/transporter-associated domain-like"/>
    <property type="match status" value="1"/>
</dbReference>
<dbReference type="PANTHER" id="PTHR42659:SF9">
    <property type="entry name" value="XANTHINE DEHYDROGENASE FAD-BINDING SUBUNIT XDHB-RELATED"/>
    <property type="match status" value="1"/>
</dbReference>
<name>A0A8A0RLN8_9FIRM</name>
<evidence type="ECO:0000256" key="1">
    <source>
        <dbReference type="ARBA" id="ARBA00022630"/>
    </source>
</evidence>
<proteinExistence type="predicted"/>
<dbReference type="InterPro" id="IPR016166">
    <property type="entry name" value="FAD-bd_PCMH"/>
</dbReference>
<keyword evidence="1" id="KW-0285">Flavoprotein</keyword>
<dbReference type="InterPro" id="IPR016167">
    <property type="entry name" value="FAD-bd_PCMH_sub1"/>
</dbReference>
<dbReference type="Pfam" id="PF03450">
    <property type="entry name" value="CO_deh_flav_C"/>
    <property type="match status" value="1"/>
</dbReference>
<reference evidence="4" key="1">
    <citation type="submission" date="2020-07" db="EMBL/GenBank/DDBJ databases">
        <title>Koleobacter methoxysyntrophicus gen. nov., sp. nov., a novel anaerobic bacterium isolated from deep subsurface oil field and proposal of Koleobacterales ord. nov. in the phylum Firmicutes.</title>
        <authorList>
            <person name="Sakamoto S."/>
            <person name="Tamaki H."/>
        </authorList>
    </citation>
    <scope>NUCLEOTIDE SEQUENCE</scope>
    <source>
        <strain evidence="4">NRmbB1</strain>
    </source>
</reference>
<evidence type="ECO:0000313" key="4">
    <source>
        <dbReference type="EMBL" id="QSQ08136.1"/>
    </source>
</evidence>
<sequence length="292" mass="32261">MLPDFDYVKPKCIDEALQYLEKEGSKALAGGTDMIVNLRAEKITPELLVDIKGLEELRGIKKVDEGVWIGALTVIDDIVHSPLLHAYRALVQGAKVLGCLEIRYRATIGGNICNGSPSADTLPGLLLYNAEIELVSRHGKRRMALEDFLKGPGRVDLNRGELLKGIILPSPPPNADSRYYRKSRVKGMDLSSVSVAVFARDLNRPQDTEIRIALGAVMPTVSRMKKAEQFLSENKPFSEDKLNKAIGIILNEVSPRKSSLRATPEYKKEMVKVLIKQAIKEMSGGVESESKH</sequence>
<evidence type="ECO:0000313" key="5">
    <source>
        <dbReference type="Proteomes" id="UP000662904"/>
    </source>
</evidence>
<dbReference type="Pfam" id="PF00941">
    <property type="entry name" value="FAD_binding_5"/>
    <property type="match status" value="1"/>
</dbReference>
<dbReference type="Gene3D" id="3.30.43.10">
    <property type="entry name" value="Uridine Diphospho-n-acetylenolpyruvylglucosamine Reductase, domain 2"/>
    <property type="match status" value="1"/>
</dbReference>
<dbReference type="Gene3D" id="3.30.390.50">
    <property type="entry name" value="CO dehydrogenase flavoprotein, C-terminal domain"/>
    <property type="match status" value="1"/>
</dbReference>